<proteinExistence type="predicted"/>
<dbReference type="AlphaFoldDB" id="A0A7W7I0V7"/>
<dbReference type="Proteomes" id="UP000578112">
    <property type="component" value="Unassembled WGS sequence"/>
</dbReference>
<dbReference type="RefSeq" id="WP_184995431.1">
    <property type="nucleotide sequence ID" value="NZ_BOMK01000075.1"/>
</dbReference>
<dbReference type="SUPFAM" id="SSF56112">
    <property type="entry name" value="Protein kinase-like (PK-like)"/>
    <property type="match status" value="1"/>
</dbReference>
<reference evidence="1 2" key="1">
    <citation type="submission" date="2020-08" db="EMBL/GenBank/DDBJ databases">
        <title>Sequencing the genomes of 1000 actinobacteria strains.</title>
        <authorList>
            <person name="Klenk H.-P."/>
        </authorList>
    </citation>
    <scope>NUCLEOTIDE SEQUENCE [LARGE SCALE GENOMIC DNA]</scope>
    <source>
        <strain evidence="1 2">DSM 43149</strain>
    </source>
</reference>
<accession>A0A7W7I0V7</accession>
<organism evidence="1 2">
    <name type="scientific">Actinoplanes digitatis</name>
    <dbReference type="NCBI Taxonomy" id="1868"/>
    <lineage>
        <taxon>Bacteria</taxon>
        <taxon>Bacillati</taxon>
        <taxon>Actinomycetota</taxon>
        <taxon>Actinomycetes</taxon>
        <taxon>Micromonosporales</taxon>
        <taxon>Micromonosporaceae</taxon>
        <taxon>Actinoplanes</taxon>
    </lineage>
</organism>
<protein>
    <recommendedName>
        <fullName evidence="3">Aminoglycoside phosphotransferase</fullName>
    </recommendedName>
</protein>
<dbReference type="InterPro" id="IPR011009">
    <property type="entry name" value="Kinase-like_dom_sf"/>
</dbReference>
<evidence type="ECO:0000313" key="1">
    <source>
        <dbReference type="EMBL" id="MBB4764223.1"/>
    </source>
</evidence>
<comment type="caution">
    <text evidence="1">The sequence shown here is derived from an EMBL/GenBank/DDBJ whole genome shotgun (WGS) entry which is preliminary data.</text>
</comment>
<dbReference type="EMBL" id="JACHNH010000001">
    <property type="protein sequence ID" value="MBB4764223.1"/>
    <property type="molecule type" value="Genomic_DNA"/>
</dbReference>
<keyword evidence="2" id="KW-1185">Reference proteome</keyword>
<evidence type="ECO:0000313" key="2">
    <source>
        <dbReference type="Proteomes" id="UP000578112"/>
    </source>
</evidence>
<evidence type="ECO:0008006" key="3">
    <source>
        <dbReference type="Google" id="ProtNLM"/>
    </source>
</evidence>
<gene>
    <name evidence="1" type="ORF">BJ971_004779</name>
</gene>
<name>A0A7W7I0V7_9ACTN</name>
<sequence length="257" mass="27845">MSETTLPGGNTTGASLIDGVVHKRASPWTATVHALLRHLEDAGFESAPRALGFDDQGREMLTYLPGETIGDRNPWPAWTSADSMLIQVGRWLRRLHDLTADFTPPAGERWFIGGAMGPGMIVGHQDAAPYNAVVDGDRLVGFCDWDIAGPSTRDWDLAFSALSWVPLASPPDGTASGGHDPRERSRRLHLLLDAYGYDGDRRGFGAVVPQRARRQAGVIRRMAGEGDPASVALLPIAGLLERSATDVQALPETFWLR</sequence>